<keyword evidence="2" id="KW-0645">Protease</keyword>
<dbReference type="GO" id="GO:0006508">
    <property type="term" value="P:proteolysis"/>
    <property type="evidence" value="ECO:0007669"/>
    <property type="project" value="UniProtKB-KW"/>
</dbReference>
<evidence type="ECO:0000259" key="4">
    <source>
        <dbReference type="PROSITE" id="PS50600"/>
    </source>
</evidence>
<dbReference type="InterPro" id="IPR038765">
    <property type="entry name" value="Papain-like_cys_pep_sf"/>
</dbReference>
<protein>
    <recommendedName>
        <fullName evidence="4">Ubiquitin-like protease family profile domain-containing protein</fullName>
    </recommendedName>
</protein>
<sequence>MEPLRAAKSRWLTVLDPVHGKLESFTTDDAVKQNLHAALQTLNELPWDGGLKGFKAGGSVEELAHWFTREWLRSDHEDQMLELLTSDLALNDGSASCIKNTFFVCKLAKAYSNPERYRTDQDFKWLRRLGTSFATKGCTRFGSIANENEDHWTALAIDADKCTVGYGNGFHTDVPDDLREHLDWWLFEHLGVEFKWVDIPVVRQLDPHSCGILAYFALAHWFDPKRFPLPDGTAASMADERIKMFLRIVQHNDRAVRFY</sequence>
<dbReference type="AlphaFoldDB" id="A0AAD6U2Z9"/>
<dbReference type="SUPFAM" id="SSF54001">
    <property type="entry name" value="Cysteine proteinases"/>
    <property type="match status" value="1"/>
</dbReference>
<feature type="domain" description="Ubiquitin-like protease family profile" evidence="4">
    <location>
        <begin position="56"/>
        <end position="221"/>
    </location>
</feature>
<dbReference type="EMBL" id="JARJCN010000042">
    <property type="protein sequence ID" value="KAJ7083057.1"/>
    <property type="molecule type" value="Genomic_DNA"/>
</dbReference>
<dbReference type="GO" id="GO:0019783">
    <property type="term" value="F:ubiquitin-like protein peptidase activity"/>
    <property type="evidence" value="ECO:0007669"/>
    <property type="project" value="UniProtKB-ARBA"/>
</dbReference>
<evidence type="ECO:0000256" key="1">
    <source>
        <dbReference type="ARBA" id="ARBA00005234"/>
    </source>
</evidence>
<accession>A0AAD6U2Z9</accession>
<evidence type="ECO:0000313" key="7">
    <source>
        <dbReference type="Proteomes" id="UP001222325"/>
    </source>
</evidence>
<dbReference type="GO" id="GO:0008234">
    <property type="term" value="F:cysteine-type peptidase activity"/>
    <property type="evidence" value="ECO:0007669"/>
    <property type="project" value="InterPro"/>
</dbReference>
<reference evidence="6" key="1">
    <citation type="submission" date="2023-03" db="EMBL/GenBank/DDBJ databases">
        <title>Massive genome expansion in bonnet fungi (Mycena s.s.) driven by repeated elements and novel gene families across ecological guilds.</title>
        <authorList>
            <consortium name="Lawrence Berkeley National Laboratory"/>
            <person name="Harder C.B."/>
            <person name="Miyauchi S."/>
            <person name="Viragh M."/>
            <person name="Kuo A."/>
            <person name="Thoen E."/>
            <person name="Andreopoulos B."/>
            <person name="Lu D."/>
            <person name="Skrede I."/>
            <person name="Drula E."/>
            <person name="Henrissat B."/>
            <person name="Morin E."/>
            <person name="Kohler A."/>
            <person name="Barry K."/>
            <person name="LaButti K."/>
            <person name="Morin E."/>
            <person name="Salamov A."/>
            <person name="Lipzen A."/>
            <person name="Mereny Z."/>
            <person name="Hegedus B."/>
            <person name="Baldrian P."/>
            <person name="Stursova M."/>
            <person name="Weitz H."/>
            <person name="Taylor A."/>
            <person name="Grigoriev I.V."/>
            <person name="Nagy L.G."/>
            <person name="Martin F."/>
            <person name="Kauserud H."/>
        </authorList>
    </citation>
    <scope>NUCLEOTIDE SEQUENCE</scope>
    <source>
        <strain evidence="6">CBHHK173m</strain>
    </source>
</reference>
<comment type="caution">
    <text evidence="6">The sequence shown here is derived from an EMBL/GenBank/DDBJ whole genome shotgun (WGS) entry which is preliminary data.</text>
</comment>
<organism evidence="6 7">
    <name type="scientific">Mycena belliarum</name>
    <dbReference type="NCBI Taxonomy" id="1033014"/>
    <lineage>
        <taxon>Eukaryota</taxon>
        <taxon>Fungi</taxon>
        <taxon>Dikarya</taxon>
        <taxon>Basidiomycota</taxon>
        <taxon>Agaricomycotina</taxon>
        <taxon>Agaricomycetes</taxon>
        <taxon>Agaricomycetidae</taxon>
        <taxon>Agaricales</taxon>
        <taxon>Marasmiineae</taxon>
        <taxon>Mycenaceae</taxon>
        <taxon>Mycena</taxon>
    </lineage>
</organism>
<evidence type="ECO:0000256" key="3">
    <source>
        <dbReference type="ARBA" id="ARBA00022801"/>
    </source>
</evidence>
<evidence type="ECO:0000313" key="5">
    <source>
        <dbReference type="EMBL" id="KAJ7083057.1"/>
    </source>
</evidence>
<dbReference type="EMBL" id="JARJCN010000042">
    <property type="protein sequence ID" value="KAJ7083065.1"/>
    <property type="molecule type" value="Genomic_DNA"/>
</dbReference>
<dbReference type="Proteomes" id="UP001222325">
    <property type="component" value="Unassembled WGS sequence"/>
</dbReference>
<evidence type="ECO:0000313" key="6">
    <source>
        <dbReference type="EMBL" id="KAJ7083065.1"/>
    </source>
</evidence>
<name>A0AAD6U2Z9_9AGAR</name>
<evidence type="ECO:0000256" key="2">
    <source>
        <dbReference type="ARBA" id="ARBA00022670"/>
    </source>
</evidence>
<keyword evidence="3" id="KW-0378">Hydrolase</keyword>
<keyword evidence="7" id="KW-1185">Reference proteome</keyword>
<dbReference type="Gene3D" id="3.40.395.10">
    <property type="entry name" value="Adenoviral Proteinase, Chain A"/>
    <property type="match status" value="1"/>
</dbReference>
<proteinExistence type="inferred from homology"/>
<comment type="similarity">
    <text evidence="1">Belongs to the peptidase C48 family.</text>
</comment>
<gene>
    <name evidence="5" type="ORF">B0H15DRAFT_785131</name>
    <name evidence="6" type="ORF">B0H15DRAFT_785202</name>
</gene>
<dbReference type="PROSITE" id="PS50600">
    <property type="entry name" value="ULP_PROTEASE"/>
    <property type="match status" value="1"/>
</dbReference>
<dbReference type="InterPro" id="IPR003653">
    <property type="entry name" value="Peptidase_C48_C"/>
</dbReference>